<reference evidence="1 3" key="1">
    <citation type="journal article" date="2008" name="Science">
        <title>The Physcomitrella genome reveals evolutionary insights into the conquest of land by plants.</title>
        <authorList>
            <person name="Rensing S."/>
            <person name="Lang D."/>
            <person name="Zimmer A."/>
            <person name="Terry A."/>
            <person name="Salamov A."/>
            <person name="Shapiro H."/>
            <person name="Nishiyama T."/>
            <person name="Perroud P.-F."/>
            <person name="Lindquist E."/>
            <person name="Kamisugi Y."/>
            <person name="Tanahashi T."/>
            <person name="Sakakibara K."/>
            <person name="Fujita T."/>
            <person name="Oishi K."/>
            <person name="Shin-I T."/>
            <person name="Kuroki Y."/>
            <person name="Toyoda A."/>
            <person name="Suzuki Y."/>
            <person name="Hashimoto A."/>
            <person name="Yamaguchi K."/>
            <person name="Sugano A."/>
            <person name="Kohara Y."/>
            <person name="Fujiyama A."/>
            <person name="Anterola A."/>
            <person name="Aoki S."/>
            <person name="Ashton N."/>
            <person name="Barbazuk W.B."/>
            <person name="Barker E."/>
            <person name="Bennetzen J."/>
            <person name="Bezanilla M."/>
            <person name="Blankenship R."/>
            <person name="Cho S.H."/>
            <person name="Dutcher S."/>
            <person name="Estelle M."/>
            <person name="Fawcett J.A."/>
            <person name="Gundlach H."/>
            <person name="Hanada K."/>
            <person name="Heyl A."/>
            <person name="Hicks K.A."/>
            <person name="Hugh J."/>
            <person name="Lohr M."/>
            <person name="Mayer K."/>
            <person name="Melkozernov A."/>
            <person name="Murata T."/>
            <person name="Nelson D."/>
            <person name="Pils B."/>
            <person name="Prigge M."/>
            <person name="Reiss B."/>
            <person name="Renner T."/>
            <person name="Rombauts S."/>
            <person name="Rushton P."/>
            <person name="Sanderfoot A."/>
            <person name="Schween G."/>
            <person name="Shiu S.-H."/>
            <person name="Stueber K."/>
            <person name="Theodoulou F.L."/>
            <person name="Tu H."/>
            <person name="Van de Peer Y."/>
            <person name="Verrier P.J."/>
            <person name="Waters E."/>
            <person name="Wood A."/>
            <person name="Yang L."/>
            <person name="Cove D."/>
            <person name="Cuming A."/>
            <person name="Hasebe M."/>
            <person name="Lucas S."/>
            <person name="Mishler D.B."/>
            <person name="Reski R."/>
            <person name="Grigoriev I."/>
            <person name="Quatrano R.S."/>
            <person name="Boore J.L."/>
        </authorList>
    </citation>
    <scope>NUCLEOTIDE SEQUENCE [LARGE SCALE GENOMIC DNA]</scope>
    <source>
        <strain evidence="2 3">cv. Gransden 2004</strain>
    </source>
</reference>
<organism evidence="1">
    <name type="scientific">Physcomitrium patens</name>
    <name type="common">Spreading-leaved earth moss</name>
    <name type="synonym">Physcomitrella patens</name>
    <dbReference type="NCBI Taxonomy" id="3218"/>
    <lineage>
        <taxon>Eukaryota</taxon>
        <taxon>Viridiplantae</taxon>
        <taxon>Streptophyta</taxon>
        <taxon>Embryophyta</taxon>
        <taxon>Bryophyta</taxon>
        <taxon>Bryophytina</taxon>
        <taxon>Bryopsida</taxon>
        <taxon>Funariidae</taxon>
        <taxon>Funariales</taxon>
        <taxon>Funariaceae</taxon>
        <taxon>Physcomitrium</taxon>
    </lineage>
</organism>
<evidence type="ECO:0000313" key="2">
    <source>
        <dbReference type="EnsemblPlants" id="PAC:32938189.CDS.1"/>
    </source>
</evidence>
<reference evidence="2" key="3">
    <citation type="submission" date="2020-12" db="UniProtKB">
        <authorList>
            <consortium name="EnsemblPlants"/>
        </authorList>
    </citation>
    <scope>IDENTIFICATION</scope>
</reference>
<accession>A0A2K1IYE3</accession>
<keyword evidence="3" id="KW-1185">Reference proteome</keyword>
<dbReference type="Proteomes" id="UP000006727">
    <property type="component" value="Chromosome 19"/>
</dbReference>
<proteinExistence type="predicted"/>
<dbReference type="AlphaFoldDB" id="A0A2K1IYE3"/>
<dbReference type="EMBL" id="ABEU02000019">
    <property type="protein sequence ID" value="PNR34302.1"/>
    <property type="molecule type" value="Genomic_DNA"/>
</dbReference>
<reference evidence="1 3" key="2">
    <citation type="journal article" date="2018" name="Plant J.">
        <title>The Physcomitrella patens chromosome-scale assembly reveals moss genome structure and evolution.</title>
        <authorList>
            <person name="Lang D."/>
            <person name="Ullrich K.K."/>
            <person name="Murat F."/>
            <person name="Fuchs J."/>
            <person name="Jenkins J."/>
            <person name="Haas F.B."/>
            <person name="Piednoel M."/>
            <person name="Gundlach H."/>
            <person name="Van Bel M."/>
            <person name="Meyberg R."/>
            <person name="Vives C."/>
            <person name="Morata J."/>
            <person name="Symeonidi A."/>
            <person name="Hiss M."/>
            <person name="Muchero W."/>
            <person name="Kamisugi Y."/>
            <person name="Saleh O."/>
            <person name="Blanc G."/>
            <person name="Decker E.L."/>
            <person name="van Gessel N."/>
            <person name="Grimwood J."/>
            <person name="Hayes R.D."/>
            <person name="Graham S.W."/>
            <person name="Gunter L.E."/>
            <person name="McDaniel S.F."/>
            <person name="Hoernstein S.N.W."/>
            <person name="Larsson A."/>
            <person name="Li F.W."/>
            <person name="Perroud P.F."/>
            <person name="Phillips J."/>
            <person name="Ranjan P."/>
            <person name="Rokshar D.S."/>
            <person name="Rothfels C.J."/>
            <person name="Schneider L."/>
            <person name="Shu S."/>
            <person name="Stevenson D.W."/>
            <person name="Thummler F."/>
            <person name="Tillich M."/>
            <person name="Villarreal Aguilar J.C."/>
            <person name="Widiez T."/>
            <person name="Wong G.K."/>
            <person name="Wymore A."/>
            <person name="Zhang Y."/>
            <person name="Zimmer A.D."/>
            <person name="Quatrano R.S."/>
            <person name="Mayer K.F.X."/>
            <person name="Goodstein D."/>
            <person name="Casacuberta J.M."/>
            <person name="Vandepoele K."/>
            <person name="Reski R."/>
            <person name="Cuming A.C."/>
            <person name="Tuskan G.A."/>
            <person name="Maumus F."/>
            <person name="Salse J."/>
            <person name="Schmutz J."/>
            <person name="Rensing S.A."/>
        </authorList>
    </citation>
    <scope>NUCLEOTIDE SEQUENCE [LARGE SCALE GENOMIC DNA]</scope>
    <source>
        <strain evidence="2 3">cv. Gransden 2004</strain>
    </source>
</reference>
<protein>
    <submittedName>
        <fullName evidence="1 2">Uncharacterized protein</fullName>
    </submittedName>
</protein>
<dbReference type="Gramene" id="Pp3c19_14309V3.1">
    <property type="protein sequence ID" value="PAC:32938189.CDS.1"/>
    <property type="gene ID" value="Pp3c19_14309"/>
</dbReference>
<dbReference type="EnsemblPlants" id="Pp3c19_14309V3.1">
    <property type="protein sequence ID" value="PAC:32938189.CDS.1"/>
    <property type="gene ID" value="Pp3c19_14309"/>
</dbReference>
<name>A0A2K1IYE3_PHYPA</name>
<evidence type="ECO:0000313" key="3">
    <source>
        <dbReference type="Proteomes" id="UP000006727"/>
    </source>
</evidence>
<evidence type="ECO:0000313" key="1">
    <source>
        <dbReference type="EMBL" id="PNR34302.1"/>
    </source>
</evidence>
<gene>
    <name evidence="1" type="ORF">PHYPA_024119</name>
</gene>
<sequence>MLLRHHTSSCTFHSEYVHEVLAINLTLKLPRKSTRPSWRQWPLMMYSKNQKRSLARLQHPLFRIKTTQHLVTRSLPQLPELRQHRKK</sequence>
<dbReference type="InParanoid" id="A0A2K1IYE3"/>